<dbReference type="InterPro" id="IPR052544">
    <property type="entry name" value="Bacteriocin_Proc_Enz"/>
</dbReference>
<proteinExistence type="predicted"/>
<dbReference type="AlphaFoldDB" id="A0A5E4S0J7"/>
<dbReference type="RefSeq" id="WP_150583506.1">
    <property type="nucleotide sequence ID" value="NZ_CABPSE010000001.1"/>
</dbReference>
<dbReference type="SUPFAM" id="SSF55469">
    <property type="entry name" value="FMN-dependent nitroreductase-like"/>
    <property type="match status" value="1"/>
</dbReference>
<dbReference type="NCBIfam" id="TIGR03605">
    <property type="entry name" value="antibiot_sagB"/>
    <property type="match status" value="1"/>
</dbReference>
<evidence type="ECO:0000259" key="1">
    <source>
        <dbReference type="Pfam" id="PF00881"/>
    </source>
</evidence>
<dbReference type="Gene3D" id="3.40.109.10">
    <property type="entry name" value="NADH Oxidase"/>
    <property type="match status" value="1"/>
</dbReference>
<accession>A0A5E4S0J7</accession>
<keyword evidence="3" id="KW-1185">Reference proteome</keyword>
<dbReference type="CDD" id="cd02142">
    <property type="entry name" value="McbC_SagB-like_oxidoreductase"/>
    <property type="match status" value="1"/>
</dbReference>
<dbReference type="Proteomes" id="UP000383971">
    <property type="component" value="Unassembled WGS sequence"/>
</dbReference>
<dbReference type="EMBL" id="CABPSE010000001">
    <property type="protein sequence ID" value="VVD68651.1"/>
    <property type="molecule type" value="Genomic_DNA"/>
</dbReference>
<dbReference type="PANTHER" id="PTHR43745">
    <property type="entry name" value="NITROREDUCTASE MJ1384-RELATED"/>
    <property type="match status" value="1"/>
</dbReference>
<reference evidence="2 3" key="1">
    <citation type="submission" date="2019-08" db="EMBL/GenBank/DDBJ databases">
        <authorList>
            <person name="Peeters C."/>
        </authorList>
    </citation>
    <scope>NUCLEOTIDE SEQUENCE [LARGE SCALE GENOMIC DNA]</scope>
    <source>
        <strain evidence="2 3">LMG 31111</strain>
    </source>
</reference>
<organism evidence="2 3">
    <name type="scientific">Pandoraea communis</name>
    <dbReference type="NCBI Taxonomy" id="2508297"/>
    <lineage>
        <taxon>Bacteria</taxon>
        <taxon>Pseudomonadati</taxon>
        <taxon>Pseudomonadota</taxon>
        <taxon>Betaproteobacteria</taxon>
        <taxon>Burkholderiales</taxon>
        <taxon>Burkholderiaceae</taxon>
        <taxon>Pandoraea</taxon>
    </lineage>
</organism>
<dbReference type="InterPro" id="IPR029479">
    <property type="entry name" value="Nitroreductase"/>
</dbReference>
<dbReference type="PANTHER" id="PTHR43745:SF2">
    <property type="entry name" value="NITROREDUCTASE MJ1384-RELATED"/>
    <property type="match status" value="1"/>
</dbReference>
<dbReference type="InterPro" id="IPR020051">
    <property type="entry name" value="SagB-type_dehydrogenase"/>
</dbReference>
<evidence type="ECO:0000313" key="3">
    <source>
        <dbReference type="Proteomes" id="UP000383971"/>
    </source>
</evidence>
<sequence length="273" mass="30446">MLNTKWLETELEGASEGIAWEQFHENSKTGHYDLGLPTERVVEEMNSLYESLPYRNLPSIALPDSLAPIERGFSETMLGRVTPSVIRPVSMSLEKLRTILHMAYGVTRDNRDNPHIHRGFRSVPSGGALYPLELYFYHAGAIEGLPPGIFHYSPEANTLHQIVTGNYDEQLSRALVEFQRTLAKELSVTIFITGLFQRSIFKYRDKGYRFTLLEAGHVAQNINLSATALGLGVINLGGFHDRLVDDMLGIDGLNHSVLYLNGLCAGDVDGVRD</sequence>
<dbReference type="Pfam" id="PF00881">
    <property type="entry name" value="Nitroreductase"/>
    <property type="match status" value="1"/>
</dbReference>
<feature type="domain" description="Nitroreductase" evidence="1">
    <location>
        <begin position="91"/>
        <end position="258"/>
    </location>
</feature>
<protein>
    <recommendedName>
        <fullName evidence="1">Nitroreductase domain-containing protein</fullName>
    </recommendedName>
</protein>
<dbReference type="GO" id="GO:0016491">
    <property type="term" value="F:oxidoreductase activity"/>
    <property type="evidence" value="ECO:0007669"/>
    <property type="project" value="InterPro"/>
</dbReference>
<dbReference type="InterPro" id="IPR000415">
    <property type="entry name" value="Nitroreductase-like"/>
</dbReference>
<evidence type="ECO:0000313" key="2">
    <source>
        <dbReference type="EMBL" id="VVD68651.1"/>
    </source>
</evidence>
<name>A0A5E4S0J7_9BURK</name>
<gene>
    <name evidence="2" type="ORF">PCO31111_00499</name>
</gene>